<evidence type="ECO:0000256" key="2">
    <source>
        <dbReference type="SAM" id="Phobius"/>
    </source>
</evidence>
<feature type="transmembrane region" description="Helical" evidence="2">
    <location>
        <begin position="18"/>
        <end position="36"/>
    </location>
</feature>
<dbReference type="InterPro" id="IPR015867">
    <property type="entry name" value="N-reg_PII/ATP_PRibTrfase_C"/>
</dbReference>
<dbReference type="PROSITE" id="PS51343">
    <property type="entry name" value="PII_GLNB_DOM"/>
    <property type="match status" value="1"/>
</dbReference>
<dbReference type="InterPro" id="IPR011322">
    <property type="entry name" value="N-reg_PII-like_a/b"/>
</dbReference>
<evidence type="ECO:0000313" key="4">
    <source>
        <dbReference type="EMBL" id="RXK08897.1"/>
    </source>
</evidence>
<evidence type="ECO:0000313" key="3">
    <source>
        <dbReference type="EMBL" id="AXH11572.1"/>
    </source>
</evidence>
<dbReference type="GO" id="GO:0030234">
    <property type="term" value="F:enzyme regulator activity"/>
    <property type="evidence" value="ECO:0007669"/>
    <property type="project" value="InterPro"/>
</dbReference>
<evidence type="ECO:0000313" key="6">
    <source>
        <dbReference type="Proteomes" id="UP000289193"/>
    </source>
</evidence>
<feature type="coiled-coil region" evidence="1">
    <location>
        <begin position="647"/>
        <end position="675"/>
    </location>
</feature>
<keyword evidence="6" id="KW-1185">Reference proteome</keyword>
<dbReference type="GO" id="GO:0006808">
    <property type="term" value="P:regulation of nitrogen utilization"/>
    <property type="evidence" value="ECO:0007669"/>
    <property type="project" value="InterPro"/>
</dbReference>
<sequence length="677" mass="72808">MTQLNFFLKLLKESFRDLVPIIVVILFFQLAIIQAVPDGWLSTAIGLAIVGVGLAIFLQGLEIGIFPVGEGLARDFAKHGTMLWVLFFAFLIGFGTTIAEPALAVIADKAASISSGRIDATILRLVVAGSVGFAIFLGVYRIYKGHPIHYYIIAGYMLVVGVTFFAPQEIIGLAYDLGGVTTSTVTVPLVAALGIGLATTIKGRNPVIDGFGLIAFASLTPMIFVQIYGIAVYNLVEAKDVADVAVQATVSTSANITFNSLLTGIINVIKDVAPILLIILFFQYAVLKKRIDNLKTVLLGFVLVILGLDAFILGLEMGLFTLGETMAYQLTKSDSVMMIYAFAFAIGFSTTMAEPALMAIAKKAKEISDGKINDFALRIFVAFGVAVGIALGAFRIVDGGHIHYYIIFGYIVVIILTSIAPKYIIPIAYDSGGVTTSTVTVPLVAALGIGLATNIEGRSPLIDGFGLIAFASLFPMITVMLYGIIIEKLGVKSDTEIETANILKDALIDAENMDLATVNIDGSDRRHSLPMDFSAVVIIVPKDKKIDAIQAASKAGASGVTVLRADGIGLGEMDNFYRTSFEANDALLLFLLPQSLVNPVIKSIIHSLHITTSGKGIAFAFPLTHMKGISLSRHDIFVNRKDHKNPENNVEKLIKEEEEKVLEKLQEHSKIVNEEPK</sequence>
<dbReference type="KEGG" id="hbv:ABIV_0551"/>
<feature type="transmembrane region" description="Helical" evidence="2">
    <location>
        <begin position="256"/>
        <end position="282"/>
    </location>
</feature>
<dbReference type="Gene3D" id="3.30.70.120">
    <property type="match status" value="1"/>
</dbReference>
<evidence type="ECO:0000313" key="5">
    <source>
        <dbReference type="Proteomes" id="UP000253850"/>
    </source>
</evidence>
<feature type="transmembrane region" description="Helical" evidence="2">
    <location>
        <begin position="464"/>
        <end position="485"/>
    </location>
</feature>
<dbReference type="AlphaFoldDB" id="A0AAX2A438"/>
<organism evidence="4 6">
    <name type="scientific">Halarcobacter bivalviorum</name>
    <dbReference type="NCBI Taxonomy" id="663364"/>
    <lineage>
        <taxon>Bacteria</taxon>
        <taxon>Pseudomonadati</taxon>
        <taxon>Campylobacterota</taxon>
        <taxon>Epsilonproteobacteria</taxon>
        <taxon>Campylobacterales</taxon>
        <taxon>Arcobacteraceae</taxon>
        <taxon>Halarcobacter</taxon>
    </lineage>
</organism>
<feature type="transmembrane region" description="Helical" evidence="2">
    <location>
        <begin position="42"/>
        <end position="61"/>
    </location>
</feature>
<keyword evidence="2" id="KW-0472">Membrane</keyword>
<dbReference type="Proteomes" id="UP000253850">
    <property type="component" value="Chromosome"/>
</dbReference>
<feature type="transmembrane region" description="Helical" evidence="2">
    <location>
        <begin position="402"/>
        <end position="420"/>
    </location>
</feature>
<gene>
    <name evidence="3" type="ORF">ABIV_0551</name>
    <name evidence="4" type="ORF">CRV05_12675</name>
</gene>
<dbReference type="InterPro" id="IPR011435">
    <property type="entry name" value="UmpAB"/>
</dbReference>
<feature type="transmembrane region" description="Helical" evidence="2">
    <location>
        <begin position="294"/>
        <end position="315"/>
    </location>
</feature>
<reference evidence="3 5" key="2">
    <citation type="submission" date="2018-07" db="EMBL/GenBank/DDBJ databases">
        <title>Complete genome of the Arcobacter bivalviorum type strain LMG 26154.</title>
        <authorList>
            <person name="Miller W.G."/>
            <person name="Yee E."/>
            <person name="Bono J.L."/>
        </authorList>
    </citation>
    <scope>NUCLEOTIDE SEQUENCE [LARGE SCALE GENOMIC DNA]</scope>
    <source>
        <strain evidence="3 5">LMG 26154</strain>
    </source>
</reference>
<proteinExistence type="predicted"/>
<dbReference type="EMBL" id="PDKM01000009">
    <property type="protein sequence ID" value="RXK08897.1"/>
    <property type="molecule type" value="Genomic_DNA"/>
</dbReference>
<feature type="transmembrane region" description="Helical" evidence="2">
    <location>
        <begin position="180"/>
        <end position="201"/>
    </location>
</feature>
<name>A0AAX2A438_9BACT</name>
<feature type="transmembrane region" description="Helical" evidence="2">
    <location>
        <begin position="375"/>
        <end position="396"/>
    </location>
</feature>
<evidence type="ECO:0000256" key="1">
    <source>
        <dbReference type="SAM" id="Coils"/>
    </source>
</evidence>
<dbReference type="Pfam" id="PF07556">
    <property type="entry name" value="DUF1538"/>
    <property type="match status" value="2"/>
</dbReference>
<accession>A0AAX2A438</accession>
<feature type="transmembrane region" description="Helical" evidence="2">
    <location>
        <begin position="335"/>
        <end position="354"/>
    </location>
</feature>
<reference evidence="4 6" key="1">
    <citation type="submission" date="2017-10" db="EMBL/GenBank/DDBJ databases">
        <title>Genomics of the genus Arcobacter.</title>
        <authorList>
            <person name="Perez-Cataluna A."/>
            <person name="Figueras M.J."/>
        </authorList>
    </citation>
    <scope>NUCLEOTIDE SEQUENCE [LARGE SCALE GENOMIC DNA]</scope>
    <source>
        <strain evidence="4 6">CECT 7835</strain>
    </source>
</reference>
<dbReference type="EMBL" id="CP031217">
    <property type="protein sequence ID" value="AXH11572.1"/>
    <property type="molecule type" value="Genomic_DNA"/>
</dbReference>
<dbReference type="Proteomes" id="UP000289193">
    <property type="component" value="Unassembled WGS sequence"/>
</dbReference>
<feature type="transmembrane region" description="Helical" evidence="2">
    <location>
        <begin position="432"/>
        <end position="452"/>
    </location>
</feature>
<dbReference type="Pfam" id="PF00543">
    <property type="entry name" value="P-II"/>
    <property type="match status" value="1"/>
</dbReference>
<keyword evidence="2" id="KW-0812">Transmembrane</keyword>
<dbReference type="RefSeq" id="WP_114838442.1">
    <property type="nucleotide sequence ID" value="NZ_CP031217.1"/>
</dbReference>
<feature type="transmembrane region" description="Helical" evidence="2">
    <location>
        <begin position="122"/>
        <end position="143"/>
    </location>
</feature>
<dbReference type="SUPFAM" id="SSF54913">
    <property type="entry name" value="GlnB-like"/>
    <property type="match status" value="1"/>
</dbReference>
<keyword evidence="1" id="KW-0175">Coiled coil</keyword>
<feature type="transmembrane region" description="Helical" evidence="2">
    <location>
        <begin position="213"/>
        <end position="236"/>
    </location>
</feature>
<keyword evidence="2" id="KW-1133">Transmembrane helix</keyword>
<dbReference type="InterPro" id="IPR002187">
    <property type="entry name" value="N-reg_PII"/>
</dbReference>
<feature type="transmembrane region" description="Helical" evidence="2">
    <location>
        <begin position="82"/>
        <end position="107"/>
    </location>
</feature>
<feature type="transmembrane region" description="Helical" evidence="2">
    <location>
        <begin position="150"/>
        <end position="168"/>
    </location>
</feature>
<protein>
    <submittedName>
        <fullName evidence="3">DUF1538 domain-containing membrane protein</fullName>
    </submittedName>
    <submittedName>
        <fullName evidence="4">Permease</fullName>
    </submittedName>
</protein>